<comment type="caution">
    <text evidence="4">The sequence shown here is derived from an EMBL/GenBank/DDBJ whole genome shotgun (WGS) entry which is preliminary data.</text>
</comment>
<dbReference type="AlphaFoldDB" id="A0AAV3Y6W1"/>
<feature type="domain" description="MD-2-related lipid-recognition" evidence="3">
    <location>
        <begin position="24"/>
        <end position="177"/>
    </location>
</feature>
<dbReference type="GO" id="GO:0008047">
    <property type="term" value="F:enzyme activator activity"/>
    <property type="evidence" value="ECO:0007669"/>
    <property type="project" value="InterPro"/>
</dbReference>
<feature type="chain" id="PRO_5043360318" evidence="2">
    <location>
        <begin position="20"/>
        <end position="180"/>
    </location>
</feature>
<sequence length="180" mass="19923">MFGIICFITFFGLILVVFSDPLIITDCGNEDDLIKIKNIRMMPDELPIPGNITLSAEIEVNKDLAGAQLDLEVSIQKHFIFWLPIPCSSLGSCAYDVCQVLDNKFCVTGCPPLLANNGIPCLCDTIKAGNYSISNQRINIPAIPGYFSWLATGYYRADLKLRDRTANKYVGCLHIEVTIV</sequence>
<evidence type="ECO:0000259" key="3">
    <source>
        <dbReference type="SMART" id="SM00737"/>
    </source>
</evidence>
<keyword evidence="5" id="KW-1185">Reference proteome</keyword>
<dbReference type="GO" id="GO:0009898">
    <property type="term" value="C:cytoplasmic side of plasma membrane"/>
    <property type="evidence" value="ECO:0007669"/>
    <property type="project" value="TreeGrafter"/>
</dbReference>
<dbReference type="InterPro" id="IPR003172">
    <property type="entry name" value="ML_dom"/>
</dbReference>
<dbReference type="Proteomes" id="UP000735302">
    <property type="component" value="Unassembled WGS sequence"/>
</dbReference>
<evidence type="ECO:0000313" key="4">
    <source>
        <dbReference type="EMBL" id="GFN77841.1"/>
    </source>
</evidence>
<dbReference type="SMART" id="SM00737">
    <property type="entry name" value="ML"/>
    <property type="match status" value="1"/>
</dbReference>
<evidence type="ECO:0000256" key="1">
    <source>
        <dbReference type="ARBA" id="ARBA00022729"/>
    </source>
</evidence>
<dbReference type="GO" id="GO:0006689">
    <property type="term" value="P:ganglioside catabolic process"/>
    <property type="evidence" value="ECO:0007669"/>
    <property type="project" value="InterPro"/>
</dbReference>
<evidence type="ECO:0000256" key="2">
    <source>
        <dbReference type="SAM" id="SignalP"/>
    </source>
</evidence>
<dbReference type="GO" id="GO:0005319">
    <property type="term" value="F:lipid transporter activity"/>
    <property type="evidence" value="ECO:0007669"/>
    <property type="project" value="TreeGrafter"/>
</dbReference>
<protein>
    <submittedName>
        <fullName evidence="4">Ganglioside gm2 activator</fullName>
    </submittedName>
</protein>
<dbReference type="PANTHER" id="PTHR17357:SF0">
    <property type="entry name" value="GANGLIOSIDE GM2 ACTIVATOR"/>
    <property type="match status" value="1"/>
</dbReference>
<dbReference type="InterPro" id="IPR028996">
    <property type="entry name" value="GM2-AP"/>
</dbReference>
<evidence type="ECO:0000313" key="5">
    <source>
        <dbReference type="Proteomes" id="UP000735302"/>
    </source>
</evidence>
<dbReference type="EMBL" id="BLXT01000512">
    <property type="protein sequence ID" value="GFN77841.1"/>
    <property type="molecule type" value="Genomic_DNA"/>
</dbReference>
<proteinExistence type="predicted"/>
<gene>
    <name evidence="4" type="ORF">PoB_000434700</name>
</gene>
<dbReference type="SUPFAM" id="SSF63707">
    <property type="entry name" value="Ganglioside M2 (gm2) activator"/>
    <property type="match status" value="1"/>
</dbReference>
<dbReference type="InterPro" id="IPR036846">
    <property type="entry name" value="GM2-AP_sf"/>
</dbReference>
<feature type="signal peptide" evidence="2">
    <location>
        <begin position="1"/>
        <end position="19"/>
    </location>
</feature>
<reference evidence="4 5" key="1">
    <citation type="journal article" date="2021" name="Elife">
        <title>Chloroplast acquisition without the gene transfer in kleptoplastic sea slugs, Plakobranchus ocellatus.</title>
        <authorList>
            <person name="Maeda T."/>
            <person name="Takahashi S."/>
            <person name="Yoshida T."/>
            <person name="Shimamura S."/>
            <person name="Takaki Y."/>
            <person name="Nagai Y."/>
            <person name="Toyoda A."/>
            <person name="Suzuki Y."/>
            <person name="Arimoto A."/>
            <person name="Ishii H."/>
            <person name="Satoh N."/>
            <person name="Nishiyama T."/>
            <person name="Hasebe M."/>
            <person name="Maruyama T."/>
            <person name="Minagawa J."/>
            <person name="Obokata J."/>
            <person name="Shigenobu S."/>
        </authorList>
    </citation>
    <scope>NUCLEOTIDE SEQUENCE [LARGE SCALE GENOMIC DNA]</scope>
</reference>
<name>A0AAV3Y6W1_9GAST</name>
<keyword evidence="1 2" id="KW-0732">Signal</keyword>
<accession>A0AAV3Y6W1</accession>
<dbReference type="PANTHER" id="PTHR17357">
    <property type="entry name" value="GM2 GANGLIOSIDE ACTIVATOR PROTEIN"/>
    <property type="match status" value="1"/>
</dbReference>
<organism evidence="4 5">
    <name type="scientific">Plakobranchus ocellatus</name>
    <dbReference type="NCBI Taxonomy" id="259542"/>
    <lineage>
        <taxon>Eukaryota</taxon>
        <taxon>Metazoa</taxon>
        <taxon>Spiralia</taxon>
        <taxon>Lophotrochozoa</taxon>
        <taxon>Mollusca</taxon>
        <taxon>Gastropoda</taxon>
        <taxon>Heterobranchia</taxon>
        <taxon>Euthyneura</taxon>
        <taxon>Panpulmonata</taxon>
        <taxon>Sacoglossa</taxon>
        <taxon>Placobranchoidea</taxon>
        <taxon>Plakobranchidae</taxon>
        <taxon>Plakobranchus</taxon>
    </lineage>
</organism>
<dbReference type="Gene3D" id="2.70.220.10">
    <property type="entry name" value="Ganglioside GM2 activator"/>
    <property type="match status" value="1"/>
</dbReference>